<dbReference type="RefSeq" id="WP_021584216.1">
    <property type="nucleotide sequence ID" value="NZ_AWET01000036.1"/>
</dbReference>
<name>U2L829_9BACT</name>
<evidence type="ECO:0000256" key="5">
    <source>
        <dbReference type="SAM" id="SignalP"/>
    </source>
</evidence>
<feature type="binding site" evidence="4">
    <location>
        <position position="182"/>
    </location>
    <ligand>
        <name>substrate</name>
    </ligand>
</feature>
<dbReference type="EMBL" id="AWET01000036">
    <property type="protein sequence ID" value="ERK00658.1"/>
    <property type="molecule type" value="Genomic_DNA"/>
</dbReference>
<dbReference type="SUPFAM" id="SSF48208">
    <property type="entry name" value="Six-hairpin glycosidases"/>
    <property type="match status" value="1"/>
</dbReference>
<feature type="binding site" evidence="4">
    <location>
        <position position="242"/>
    </location>
    <ligand>
        <name>substrate</name>
    </ligand>
</feature>
<dbReference type="Pfam" id="PF07470">
    <property type="entry name" value="Glyco_hydro_88"/>
    <property type="match status" value="1"/>
</dbReference>
<dbReference type="InterPro" id="IPR012341">
    <property type="entry name" value="6hp_glycosidase-like_sf"/>
</dbReference>
<dbReference type="GO" id="GO:0052757">
    <property type="term" value="F:chondroitin hydrolase activity"/>
    <property type="evidence" value="ECO:0007669"/>
    <property type="project" value="TreeGrafter"/>
</dbReference>
<feature type="signal peptide" evidence="5">
    <location>
        <begin position="1"/>
        <end position="19"/>
    </location>
</feature>
<feature type="chain" id="PRO_5004630011" evidence="5">
    <location>
        <begin position="20"/>
        <end position="411"/>
    </location>
</feature>
<keyword evidence="5" id="KW-0732">Signal</keyword>
<keyword evidence="6" id="KW-0326">Glycosidase</keyword>
<feature type="binding site" evidence="4">
    <location>
        <position position="372"/>
    </location>
    <ligand>
        <name>substrate</name>
    </ligand>
</feature>
<keyword evidence="7" id="KW-1185">Reference proteome</keyword>
<dbReference type="InterPro" id="IPR010905">
    <property type="entry name" value="Glyco_hydro_88"/>
</dbReference>
<evidence type="ECO:0000256" key="4">
    <source>
        <dbReference type="PIRSR" id="PIRSR610905-2"/>
    </source>
</evidence>
<evidence type="ECO:0000256" key="3">
    <source>
        <dbReference type="PIRSR" id="PIRSR610905-1"/>
    </source>
</evidence>
<feature type="binding site" evidence="4">
    <location>
        <position position="254"/>
    </location>
    <ligand>
        <name>substrate</name>
    </ligand>
</feature>
<feature type="active site" description="Nucleophile" evidence="3">
    <location>
        <position position="117"/>
    </location>
</feature>
<protein>
    <submittedName>
        <fullName evidence="6">Glycoside hydrolase, family 88</fullName>
        <ecNumber evidence="6">3.2.1.-</ecNumber>
    </submittedName>
</protein>
<dbReference type="PANTHER" id="PTHR36845">
    <property type="entry name" value="HYDROLASE, PUTATIVE (AFU_ORTHOLOGUE AFUA_7G05090)-RELATED"/>
    <property type="match status" value="1"/>
</dbReference>
<sequence>MRRSVLTLLFLSLLTAASARLGSDSDINLIKRIIANAKVQLGNELKVIDRSGKILNPVTLTKDGKVFYCNYEDWRSGFFPGSLWYMYELTGDDFWAGKANAFTQSIKQAQHLTSHHDVGFIINSSFGNSLRLTGNQADKDVIVTAARSLLTRFRPSAGIIQSWNVDRGWQSQRGWECPVIIDNMMNLEMMFNATRLSGDSTFFKAAVSHADRTLQNQFRPDGSCYHVVDYSLADGRVRHRQTAQGYADESIWSRGQAWAIYGYTMCYRFTGYQRYLDQAIKTFRMMKNHPAIPADGIPYWDMSAPKIPAEPRDASSAAVIASALYELCTVDLKNAEEYKSYADKIMRSLASEKYTAPAGQNGNFILMHSVGSIPHNNEIDKPLNYADYYYLEALVRKARQELYFQKACQNR</sequence>
<comment type="caution">
    <text evidence="6">The sequence shown here is derived from an EMBL/GenBank/DDBJ whole genome shotgun (WGS) entry which is preliminary data.</text>
</comment>
<evidence type="ECO:0000313" key="6">
    <source>
        <dbReference type="EMBL" id="ERK00658.1"/>
    </source>
</evidence>
<evidence type="ECO:0000256" key="2">
    <source>
        <dbReference type="ARBA" id="ARBA00038358"/>
    </source>
</evidence>
<organism evidence="6 7">
    <name type="scientific">Hoylesella pleuritidis F0068</name>
    <dbReference type="NCBI Taxonomy" id="1081904"/>
    <lineage>
        <taxon>Bacteria</taxon>
        <taxon>Pseudomonadati</taxon>
        <taxon>Bacteroidota</taxon>
        <taxon>Bacteroidia</taxon>
        <taxon>Bacteroidales</taxon>
        <taxon>Prevotellaceae</taxon>
        <taxon>Hoylesella</taxon>
    </lineage>
</organism>
<feature type="binding site" evidence="4">
    <location>
        <position position="117"/>
    </location>
    <ligand>
        <name>substrate</name>
    </ligand>
</feature>
<gene>
    <name evidence="6" type="ORF">HMPREF1218_0522</name>
</gene>
<evidence type="ECO:0000256" key="1">
    <source>
        <dbReference type="ARBA" id="ARBA00022801"/>
    </source>
</evidence>
<dbReference type="Proteomes" id="UP000016600">
    <property type="component" value="Unassembled WGS sequence"/>
</dbReference>
<keyword evidence="1 6" id="KW-0378">Hydrolase</keyword>
<comment type="similarity">
    <text evidence="2">Belongs to the glycosyl hydrolase 88 family.</text>
</comment>
<dbReference type="EC" id="3.2.1.-" evidence="6"/>
<dbReference type="PATRIC" id="fig|1081904.3.peg.1558"/>
<feature type="active site" description="Proton donor" evidence="3">
    <location>
        <position position="182"/>
    </location>
</feature>
<feature type="binding site" evidence="4">
    <location>
        <position position="258"/>
    </location>
    <ligand>
        <name>substrate</name>
    </ligand>
</feature>
<dbReference type="Gene3D" id="1.50.10.10">
    <property type="match status" value="1"/>
</dbReference>
<dbReference type="PANTHER" id="PTHR36845:SF1">
    <property type="entry name" value="HYDROLASE, PUTATIVE (AFU_ORTHOLOGUE AFUA_7G05090)-RELATED"/>
    <property type="match status" value="1"/>
</dbReference>
<accession>U2L829</accession>
<proteinExistence type="inferred from homology"/>
<reference evidence="6 7" key="1">
    <citation type="submission" date="2013-08" db="EMBL/GenBank/DDBJ databases">
        <authorList>
            <person name="Durkin A.S."/>
            <person name="Haft D.R."/>
            <person name="McCorrison J."/>
            <person name="Torralba M."/>
            <person name="Gillis M."/>
            <person name="Haft D.H."/>
            <person name="Methe B."/>
            <person name="Sutton G."/>
            <person name="Nelson K.E."/>
        </authorList>
    </citation>
    <scope>NUCLEOTIDE SEQUENCE [LARGE SCALE GENOMIC DNA]</scope>
    <source>
        <strain evidence="6 7">F0068</strain>
    </source>
</reference>
<evidence type="ECO:0000313" key="7">
    <source>
        <dbReference type="Proteomes" id="UP000016600"/>
    </source>
</evidence>
<dbReference type="InterPro" id="IPR052369">
    <property type="entry name" value="UG_Glycosaminoglycan_Hydrolase"/>
</dbReference>
<dbReference type="InterPro" id="IPR008928">
    <property type="entry name" value="6-hairpin_glycosidase_sf"/>
</dbReference>
<dbReference type="AlphaFoldDB" id="U2L829"/>
<dbReference type="GO" id="GO:0000272">
    <property type="term" value="P:polysaccharide catabolic process"/>
    <property type="evidence" value="ECO:0007669"/>
    <property type="project" value="TreeGrafter"/>
</dbReference>